<keyword evidence="6 7" id="KW-0472">Membrane</keyword>
<dbReference type="RefSeq" id="WP_084661398.1">
    <property type="nucleotide sequence ID" value="NZ_FWWY01000001.1"/>
</dbReference>
<keyword evidence="5 7" id="KW-1133">Transmembrane helix</keyword>
<dbReference type="GO" id="GO:0016413">
    <property type="term" value="F:O-acetyltransferase activity"/>
    <property type="evidence" value="ECO:0007669"/>
    <property type="project" value="TreeGrafter"/>
</dbReference>
<dbReference type="OrthoDB" id="569695at2"/>
<dbReference type="InterPro" id="IPR002656">
    <property type="entry name" value="Acyl_transf_3_dom"/>
</dbReference>
<organism evidence="9 10">
    <name type="scientific">Sulfobacillus thermosulfidooxidans (strain DSM 9293 / VKM B-1269 / AT-1)</name>
    <dbReference type="NCBI Taxonomy" id="929705"/>
    <lineage>
        <taxon>Bacteria</taxon>
        <taxon>Bacillati</taxon>
        <taxon>Bacillota</taxon>
        <taxon>Clostridia</taxon>
        <taxon>Eubacteriales</taxon>
        <taxon>Clostridiales Family XVII. Incertae Sedis</taxon>
        <taxon>Sulfobacillus</taxon>
    </lineage>
</organism>
<evidence type="ECO:0000256" key="7">
    <source>
        <dbReference type="SAM" id="Phobius"/>
    </source>
</evidence>
<accession>A0A1W1WFR6</accession>
<feature type="transmembrane region" description="Helical" evidence="7">
    <location>
        <begin position="149"/>
        <end position="166"/>
    </location>
</feature>
<feature type="domain" description="Acyltransferase 3" evidence="8">
    <location>
        <begin position="9"/>
        <end position="332"/>
    </location>
</feature>
<dbReference type="PANTHER" id="PTHR40074">
    <property type="entry name" value="O-ACETYLTRANSFERASE WECH"/>
    <property type="match status" value="1"/>
</dbReference>
<feature type="transmembrane region" description="Helical" evidence="7">
    <location>
        <begin position="247"/>
        <end position="270"/>
    </location>
</feature>
<dbReference type="STRING" id="28034.BFX07_02145"/>
<feature type="transmembrane region" description="Helical" evidence="7">
    <location>
        <begin position="122"/>
        <end position="142"/>
    </location>
</feature>
<evidence type="ECO:0000313" key="10">
    <source>
        <dbReference type="Proteomes" id="UP000192660"/>
    </source>
</evidence>
<evidence type="ECO:0000256" key="5">
    <source>
        <dbReference type="ARBA" id="ARBA00022989"/>
    </source>
</evidence>
<evidence type="ECO:0000256" key="2">
    <source>
        <dbReference type="ARBA" id="ARBA00007400"/>
    </source>
</evidence>
<evidence type="ECO:0000259" key="8">
    <source>
        <dbReference type="Pfam" id="PF01757"/>
    </source>
</evidence>
<evidence type="ECO:0000256" key="4">
    <source>
        <dbReference type="ARBA" id="ARBA00022692"/>
    </source>
</evidence>
<feature type="transmembrane region" description="Helical" evidence="7">
    <location>
        <begin position="215"/>
        <end position="235"/>
    </location>
</feature>
<feature type="transmembrane region" description="Helical" evidence="7">
    <location>
        <begin position="312"/>
        <end position="333"/>
    </location>
</feature>
<name>A0A1W1WFR6_SULTA</name>
<evidence type="ECO:0000256" key="6">
    <source>
        <dbReference type="ARBA" id="ARBA00023136"/>
    </source>
</evidence>
<feature type="transmembrane region" description="Helical" evidence="7">
    <location>
        <begin position="186"/>
        <end position="203"/>
    </location>
</feature>
<reference evidence="10" key="1">
    <citation type="submission" date="2017-04" db="EMBL/GenBank/DDBJ databases">
        <authorList>
            <person name="Varghese N."/>
            <person name="Submissions S."/>
        </authorList>
    </citation>
    <scope>NUCLEOTIDE SEQUENCE [LARGE SCALE GENOMIC DNA]</scope>
    <source>
        <strain evidence="10">DSM 9293</strain>
    </source>
</reference>
<dbReference type="Proteomes" id="UP000192660">
    <property type="component" value="Unassembled WGS sequence"/>
</dbReference>
<dbReference type="Pfam" id="PF01757">
    <property type="entry name" value="Acyl_transf_3"/>
    <property type="match status" value="1"/>
</dbReference>
<comment type="similarity">
    <text evidence="2">Belongs to the acyltransferase 3 family.</text>
</comment>
<feature type="transmembrane region" description="Helical" evidence="7">
    <location>
        <begin position="36"/>
        <end position="59"/>
    </location>
</feature>
<evidence type="ECO:0000256" key="3">
    <source>
        <dbReference type="ARBA" id="ARBA00022475"/>
    </source>
</evidence>
<evidence type="ECO:0000313" key="9">
    <source>
        <dbReference type="EMBL" id="SMC04890.1"/>
    </source>
</evidence>
<dbReference type="GO" id="GO:0005886">
    <property type="term" value="C:plasma membrane"/>
    <property type="evidence" value="ECO:0007669"/>
    <property type="project" value="UniProtKB-SubCell"/>
</dbReference>
<dbReference type="AlphaFoldDB" id="A0A1W1WFR6"/>
<feature type="transmembrane region" description="Helical" evidence="7">
    <location>
        <begin position="12"/>
        <end position="30"/>
    </location>
</feature>
<feature type="transmembrane region" description="Helical" evidence="7">
    <location>
        <begin position="80"/>
        <end position="102"/>
    </location>
</feature>
<comment type="subcellular location">
    <subcellularLocation>
        <location evidence="1">Cell membrane</location>
        <topology evidence="1">Multi-pass membrane protein</topology>
    </subcellularLocation>
</comment>
<dbReference type="GO" id="GO:0009246">
    <property type="term" value="P:enterobacterial common antigen biosynthetic process"/>
    <property type="evidence" value="ECO:0007669"/>
    <property type="project" value="TreeGrafter"/>
</dbReference>
<feature type="transmembrane region" description="Helical" evidence="7">
    <location>
        <begin position="282"/>
        <end position="300"/>
    </location>
</feature>
<dbReference type="EMBL" id="FWWY01000001">
    <property type="protein sequence ID" value="SMC04890.1"/>
    <property type="molecule type" value="Genomic_DNA"/>
</dbReference>
<gene>
    <name evidence="9" type="ORF">SAMN00768000_1904</name>
</gene>
<keyword evidence="4 7" id="KW-0812">Transmembrane</keyword>
<proteinExistence type="inferred from homology"/>
<sequence>MKSQRLMAVDMVRGLTILGVIMVHATWFTSEGRTLPSAYVLTLLHFTREVFMAITGLVLTQAMLNRPTSWQKFFRKRYPIIGIPYILWSLIYVVRTLGWQHPGLVITTTLSDLPTGNAAFDLYYLLITIQFYTIFPVFFWMIRRYRERPWRLWTTVFIFELLLMAYDAYGLGPHPQGINHYTGLEVWTYSLYFVSGGLLATSWENVSQYLRQHRLIIASGWGLSWMMLTGVFLWTAQHKNLMTAQSVLQPAMVPYSIMTFILLLVAGQMITEAVKWGWVSRLLRQFSTFSLGIYLIHPMILEPLASWASTQMPWPIADIFSVIVTASVSLGIIRMISRTRLGLWLTGRSTAPSPKRAPVPALP</sequence>
<keyword evidence="9" id="KW-0808">Transferase</keyword>
<dbReference type="PANTHER" id="PTHR40074:SF2">
    <property type="entry name" value="O-ACETYLTRANSFERASE WECH"/>
    <property type="match status" value="1"/>
</dbReference>
<keyword evidence="10" id="KW-1185">Reference proteome</keyword>
<keyword evidence="9" id="KW-0012">Acyltransferase</keyword>
<protein>
    <submittedName>
        <fullName evidence="9">Surface polysaccharide O-acyltransferase, integral membrane enzyme</fullName>
    </submittedName>
</protein>
<evidence type="ECO:0000256" key="1">
    <source>
        <dbReference type="ARBA" id="ARBA00004651"/>
    </source>
</evidence>
<keyword evidence="3" id="KW-1003">Cell membrane</keyword>